<dbReference type="InterPro" id="IPR013767">
    <property type="entry name" value="PAS_fold"/>
</dbReference>
<feature type="compositionally biased region" description="Polar residues" evidence="6">
    <location>
        <begin position="407"/>
        <end position="419"/>
    </location>
</feature>
<dbReference type="Gene3D" id="4.10.280.10">
    <property type="entry name" value="Helix-loop-helix DNA-binding domain"/>
    <property type="match status" value="1"/>
</dbReference>
<evidence type="ECO:0000256" key="2">
    <source>
        <dbReference type="ARBA" id="ARBA00023015"/>
    </source>
</evidence>
<dbReference type="PROSITE" id="PS50112">
    <property type="entry name" value="PAS"/>
    <property type="match status" value="1"/>
</dbReference>
<dbReference type="GO" id="GO:0000976">
    <property type="term" value="F:transcription cis-regulatory region binding"/>
    <property type="evidence" value="ECO:0007669"/>
    <property type="project" value="TreeGrafter"/>
</dbReference>
<dbReference type="GO" id="GO:0005634">
    <property type="term" value="C:nucleus"/>
    <property type="evidence" value="ECO:0007669"/>
    <property type="project" value="UniProtKB-SubCell"/>
</dbReference>
<evidence type="ECO:0000256" key="5">
    <source>
        <dbReference type="ARBA" id="ARBA00023242"/>
    </source>
</evidence>
<dbReference type="Gene3D" id="3.30.450.20">
    <property type="entry name" value="PAS domain"/>
    <property type="match status" value="2"/>
</dbReference>
<evidence type="ECO:0000259" key="7">
    <source>
        <dbReference type="PROSITE" id="PS50112"/>
    </source>
</evidence>
<name>A0A401S3B8_CHIPU</name>
<dbReference type="InterPro" id="IPR036638">
    <property type="entry name" value="HLH_DNA-bd_sf"/>
</dbReference>
<evidence type="ECO:0000313" key="9">
    <source>
        <dbReference type="EMBL" id="GCC24862.1"/>
    </source>
</evidence>
<feature type="region of interest" description="Disordered" evidence="6">
    <location>
        <begin position="180"/>
        <end position="201"/>
    </location>
</feature>
<evidence type="ECO:0000256" key="6">
    <source>
        <dbReference type="SAM" id="MobiDB-lite"/>
    </source>
</evidence>
<dbReference type="Proteomes" id="UP000287033">
    <property type="component" value="Unassembled WGS sequence"/>
</dbReference>
<gene>
    <name evidence="9" type="ORF">chiPu_0003265</name>
</gene>
<feature type="compositionally biased region" description="Basic residues" evidence="6">
    <location>
        <begin position="12"/>
        <end position="23"/>
    </location>
</feature>
<evidence type="ECO:0000256" key="3">
    <source>
        <dbReference type="ARBA" id="ARBA00023125"/>
    </source>
</evidence>
<dbReference type="InterPro" id="IPR011598">
    <property type="entry name" value="bHLH_dom"/>
</dbReference>
<comment type="caution">
    <text evidence="9">The sequence shown here is derived from an EMBL/GenBank/DDBJ whole genome shotgun (WGS) entry which is preliminary data.</text>
</comment>
<dbReference type="GO" id="GO:0034751">
    <property type="term" value="C:aryl hydrocarbon receptor complex"/>
    <property type="evidence" value="ECO:0007669"/>
    <property type="project" value="TreeGrafter"/>
</dbReference>
<keyword evidence="10" id="KW-1185">Reference proteome</keyword>
<dbReference type="SUPFAM" id="SSF47459">
    <property type="entry name" value="HLH, helix-loop-helix DNA-binding domain"/>
    <property type="match status" value="1"/>
</dbReference>
<keyword evidence="4" id="KW-0804">Transcription</keyword>
<dbReference type="STRING" id="137246.A0A401S3B8"/>
<dbReference type="GO" id="GO:0046983">
    <property type="term" value="F:protein dimerization activity"/>
    <property type="evidence" value="ECO:0007669"/>
    <property type="project" value="InterPro"/>
</dbReference>
<dbReference type="CDD" id="cd00130">
    <property type="entry name" value="PAS"/>
    <property type="match status" value="1"/>
</dbReference>
<dbReference type="FunFam" id="4.10.280.10:FF:000041">
    <property type="entry name" value="aryl hydrocarbon receptor repressor"/>
    <property type="match status" value="1"/>
</dbReference>
<feature type="domain" description="BHLH" evidence="8">
    <location>
        <begin position="24"/>
        <end position="77"/>
    </location>
</feature>
<dbReference type="GO" id="GO:0006805">
    <property type="term" value="P:xenobiotic metabolic process"/>
    <property type="evidence" value="ECO:0007669"/>
    <property type="project" value="InterPro"/>
</dbReference>
<evidence type="ECO:0008006" key="11">
    <source>
        <dbReference type="Google" id="ProtNLM"/>
    </source>
</evidence>
<dbReference type="GO" id="GO:0004879">
    <property type="term" value="F:nuclear receptor activity"/>
    <property type="evidence" value="ECO:0007669"/>
    <property type="project" value="TreeGrafter"/>
</dbReference>
<feature type="compositionally biased region" description="Basic and acidic residues" evidence="6">
    <location>
        <begin position="382"/>
        <end position="406"/>
    </location>
</feature>
<dbReference type="SUPFAM" id="SSF55785">
    <property type="entry name" value="PYP-like sensor domain (PAS domain)"/>
    <property type="match status" value="1"/>
</dbReference>
<feature type="domain" description="PAS" evidence="7">
    <location>
        <begin position="119"/>
        <end position="182"/>
    </location>
</feature>
<evidence type="ECO:0000256" key="4">
    <source>
        <dbReference type="ARBA" id="ARBA00023163"/>
    </source>
</evidence>
<dbReference type="PROSITE" id="PS50888">
    <property type="entry name" value="BHLH"/>
    <property type="match status" value="1"/>
</dbReference>
<reference evidence="9 10" key="1">
    <citation type="journal article" date="2018" name="Nat. Ecol. Evol.">
        <title>Shark genomes provide insights into elasmobranch evolution and the origin of vertebrates.</title>
        <authorList>
            <person name="Hara Y"/>
            <person name="Yamaguchi K"/>
            <person name="Onimaru K"/>
            <person name="Kadota M"/>
            <person name="Koyanagi M"/>
            <person name="Keeley SD"/>
            <person name="Tatsumi K"/>
            <person name="Tanaka K"/>
            <person name="Motone F"/>
            <person name="Kageyama Y"/>
            <person name="Nozu R"/>
            <person name="Adachi N"/>
            <person name="Nishimura O"/>
            <person name="Nakagawa R"/>
            <person name="Tanegashima C"/>
            <person name="Kiyatake I"/>
            <person name="Matsumoto R"/>
            <person name="Murakumo K"/>
            <person name="Nishida K"/>
            <person name="Terakita A"/>
            <person name="Kuratani S"/>
            <person name="Sato K"/>
            <person name="Hyodo S Kuraku.S."/>
        </authorList>
    </citation>
    <scope>NUCLEOTIDE SEQUENCE [LARGE SCALE GENOMIC DNA]</scope>
</reference>
<dbReference type="SMART" id="SM00353">
    <property type="entry name" value="HLH"/>
    <property type="match status" value="1"/>
</dbReference>
<protein>
    <recommendedName>
        <fullName evidence="11">Aryl hydrocarbon receptor</fullName>
    </recommendedName>
</protein>
<dbReference type="SMART" id="SM00091">
    <property type="entry name" value="PAS"/>
    <property type="match status" value="1"/>
</dbReference>
<dbReference type="EMBL" id="BEZZ01000069">
    <property type="protein sequence ID" value="GCC24862.1"/>
    <property type="molecule type" value="Genomic_DNA"/>
</dbReference>
<feature type="region of interest" description="Disordered" evidence="6">
    <location>
        <begin position="379"/>
        <end position="419"/>
    </location>
</feature>
<keyword evidence="5" id="KW-0539">Nucleus</keyword>
<accession>A0A401S3B8</accession>
<evidence type="ECO:0000259" key="8">
    <source>
        <dbReference type="PROSITE" id="PS50888"/>
    </source>
</evidence>
<dbReference type="AlphaFoldDB" id="A0A401S3B8"/>
<organism evidence="9 10">
    <name type="scientific">Chiloscyllium punctatum</name>
    <name type="common">Brownbanded bambooshark</name>
    <name type="synonym">Hemiscyllium punctatum</name>
    <dbReference type="NCBI Taxonomy" id="137246"/>
    <lineage>
        <taxon>Eukaryota</taxon>
        <taxon>Metazoa</taxon>
        <taxon>Chordata</taxon>
        <taxon>Craniata</taxon>
        <taxon>Vertebrata</taxon>
        <taxon>Chondrichthyes</taxon>
        <taxon>Elasmobranchii</taxon>
        <taxon>Galeomorphii</taxon>
        <taxon>Galeoidea</taxon>
        <taxon>Orectolobiformes</taxon>
        <taxon>Hemiscylliidae</taxon>
        <taxon>Chiloscyllium</taxon>
    </lineage>
</organism>
<sequence length="799" mass="90481">MIPLGECMYAGRKRRKPIQKHKSTPTNVKSNPSKRHRDRLNAELDHLANLLPFPPDIISKLDKLSVLRLSVSYLRVKNFFQALEETEMRKESRQLINHDMKDSQTTPLTGNWQSEGELLLDALDGFLLLVSADGMIFYASPTIINYLGFHQTDVMHQSVYDFIHVDDRQEFQRQLHWAMNPPEQVPGPEPPGQGANGDEYRGSFKVRDSKIHDPKVLPPEFSPFLNRCFISRVRCLLDSTSGFLTMQFQGRLKYLQGQRKKTGSGANLPPQLGLFCIAVPLLFPPVNEMNLKGLLLKTKHRLDVSPQTINAKGKAAAGWSDTEVRARSGCHYLHFTDMLYCAENQIRMVNAEEKGLRVFRVLTKEGQWVWLQSNGHLPYRNKTPEDATAPKDEIKDAERSREDHLRNQSNTDQTASANRLVYNNCTETPLQLKHLYEEKEGREEKYEPIRSDSGVNQNEPLNFCTSFPRSPKVTMADELWGPEYSRGLSNLQPPKQMERLSNIPVREAKPFCGRSRLLSEPRLRGSTQVTSFQNISQSFRNIGEEVQQNQPYGSLPYTNLDGYPSESCKSEDATFVAGRPKEHPAGYCNSAEVFLGVHIKSEYSPDSHNEMDEPLGSPSHQWADTGEVGQKMATSFPGQPQVKCDPNTLEQLPPCEKLKTSLLPPFCRASVAKGSSLWMAGSACSHNRLLKHDIDMAHFSPQSAAQSRCTRHDQPVDCLQAIAFPQRLIQDKDLSQETHKIPLQFKGHDLIHAVIKREPSLSPPWSCDNPHNTQTSLQRNMPSCLINSLTHKITQNTYL</sequence>
<dbReference type="InterPro" id="IPR000014">
    <property type="entry name" value="PAS"/>
</dbReference>
<dbReference type="FunFam" id="3.30.450.20:FF:000035">
    <property type="entry name" value="Aryl hydrocarbon receptor"/>
    <property type="match status" value="1"/>
</dbReference>
<proteinExistence type="predicted"/>
<dbReference type="Pfam" id="PF00989">
    <property type="entry name" value="PAS"/>
    <property type="match status" value="1"/>
</dbReference>
<dbReference type="OrthoDB" id="7788762at2759"/>
<dbReference type="Pfam" id="PF00010">
    <property type="entry name" value="HLH"/>
    <property type="match status" value="1"/>
</dbReference>
<evidence type="ECO:0000256" key="1">
    <source>
        <dbReference type="ARBA" id="ARBA00004123"/>
    </source>
</evidence>
<comment type="subcellular location">
    <subcellularLocation>
        <location evidence="1">Nucleus</location>
    </subcellularLocation>
</comment>
<keyword evidence="2" id="KW-0805">Transcription regulation</keyword>
<dbReference type="OMA" id="PLNFCTS"/>
<feature type="region of interest" description="Disordered" evidence="6">
    <location>
        <begin position="12"/>
        <end position="35"/>
    </location>
</feature>
<keyword evidence="3" id="KW-0238">DNA-binding</keyword>
<dbReference type="PANTHER" id="PTHR10649:SF3">
    <property type="entry name" value="ARYL HYDROCARBON RECEPTOR REPRESSOR"/>
    <property type="match status" value="1"/>
</dbReference>
<dbReference type="InterPro" id="IPR039091">
    <property type="entry name" value="AHR/AHRR"/>
</dbReference>
<evidence type="ECO:0000313" key="10">
    <source>
        <dbReference type="Proteomes" id="UP000287033"/>
    </source>
</evidence>
<dbReference type="InterPro" id="IPR035965">
    <property type="entry name" value="PAS-like_dom_sf"/>
</dbReference>
<dbReference type="PANTHER" id="PTHR10649">
    <property type="entry name" value="ARYL HYDROCARBON RECEPTOR"/>
    <property type="match status" value="1"/>
</dbReference>